<feature type="domain" description="Nudix hydrolase" evidence="19">
    <location>
        <begin position="6"/>
        <end position="133"/>
    </location>
</feature>
<evidence type="ECO:0000313" key="20">
    <source>
        <dbReference type="EMBL" id="SEO74526.1"/>
    </source>
</evidence>
<dbReference type="InterPro" id="IPR020084">
    <property type="entry name" value="NUDIX_hydrolase_CS"/>
</dbReference>
<dbReference type="Pfam" id="PF02581">
    <property type="entry name" value="TMP-TENI"/>
    <property type="match status" value="1"/>
</dbReference>
<dbReference type="PRINTS" id="PR00502">
    <property type="entry name" value="NUDIXFAMILY"/>
</dbReference>
<keyword evidence="21" id="KW-1185">Reference proteome</keyword>
<evidence type="ECO:0000256" key="15">
    <source>
        <dbReference type="ARBA" id="ARBA00041979"/>
    </source>
</evidence>
<evidence type="ECO:0000256" key="2">
    <source>
        <dbReference type="ARBA" id="ARBA00005582"/>
    </source>
</evidence>
<feature type="binding site" evidence="17">
    <location>
        <position position="124"/>
    </location>
    <ligand>
        <name>8-oxo-dGTP</name>
        <dbReference type="ChEBI" id="CHEBI:77896"/>
    </ligand>
</feature>
<accession>A0A1H8S7L8</accession>
<evidence type="ECO:0000256" key="6">
    <source>
        <dbReference type="ARBA" id="ARBA00022763"/>
    </source>
</evidence>
<evidence type="ECO:0000256" key="18">
    <source>
        <dbReference type="PIRSR" id="PIRSR603561-2"/>
    </source>
</evidence>
<dbReference type="InterPro" id="IPR022998">
    <property type="entry name" value="ThiamineP_synth_TenI"/>
</dbReference>
<dbReference type="GO" id="GO:0008413">
    <property type="term" value="F:8-oxo-7,8-dihydroguanosine triphosphate pyrophosphatase activity"/>
    <property type="evidence" value="ECO:0007669"/>
    <property type="project" value="InterPro"/>
</dbReference>
<dbReference type="GO" id="GO:0046872">
    <property type="term" value="F:metal ion binding"/>
    <property type="evidence" value="ECO:0007669"/>
    <property type="project" value="UniProtKB-KW"/>
</dbReference>
<keyword evidence="5 18" id="KW-0479">Metal-binding</keyword>
<dbReference type="Gene3D" id="3.90.79.10">
    <property type="entry name" value="Nucleoside Triphosphate Pyrophosphohydrolase"/>
    <property type="match status" value="1"/>
</dbReference>
<dbReference type="SUPFAM" id="SSF51391">
    <property type="entry name" value="Thiamin phosphate synthase"/>
    <property type="match status" value="1"/>
</dbReference>
<dbReference type="PROSITE" id="PS51462">
    <property type="entry name" value="NUDIX"/>
    <property type="match status" value="1"/>
</dbReference>
<dbReference type="EMBL" id="FOEG01000002">
    <property type="protein sequence ID" value="SEO74526.1"/>
    <property type="molecule type" value="Genomic_DNA"/>
</dbReference>
<evidence type="ECO:0000256" key="11">
    <source>
        <dbReference type="ARBA" id="ARBA00036904"/>
    </source>
</evidence>
<feature type="binding site" evidence="17">
    <location>
        <position position="33"/>
    </location>
    <ligand>
        <name>8-oxo-dGTP</name>
        <dbReference type="ChEBI" id="CHEBI:77896"/>
    </ligand>
</feature>
<dbReference type="InterPro" id="IPR036206">
    <property type="entry name" value="ThiamineP_synth_sf"/>
</dbReference>
<dbReference type="InterPro" id="IPR015797">
    <property type="entry name" value="NUDIX_hydrolase-like_dom_sf"/>
</dbReference>
<dbReference type="InterPro" id="IPR020476">
    <property type="entry name" value="Nudix_hydrolase"/>
</dbReference>
<keyword evidence="4" id="KW-0235">DNA replication</keyword>
<evidence type="ECO:0000259" key="19">
    <source>
        <dbReference type="PROSITE" id="PS51462"/>
    </source>
</evidence>
<dbReference type="GO" id="GO:0044715">
    <property type="term" value="F:8-oxo-dGDP phosphatase activity"/>
    <property type="evidence" value="ECO:0007669"/>
    <property type="project" value="TreeGrafter"/>
</dbReference>
<feature type="binding site" evidence="17">
    <location>
        <position position="28"/>
    </location>
    <ligand>
        <name>8-oxo-dGTP</name>
        <dbReference type="ChEBI" id="CHEBI:77896"/>
    </ligand>
</feature>
<dbReference type="InterPro" id="IPR003561">
    <property type="entry name" value="Mutator_MutT"/>
</dbReference>
<evidence type="ECO:0000256" key="14">
    <source>
        <dbReference type="ARBA" id="ARBA00041592"/>
    </source>
</evidence>
<evidence type="ECO:0000256" key="13">
    <source>
        <dbReference type="ARBA" id="ARBA00040794"/>
    </source>
</evidence>
<keyword evidence="3" id="KW-0515">Mutator protein</keyword>
<evidence type="ECO:0000256" key="10">
    <source>
        <dbReference type="ARBA" id="ARBA00035861"/>
    </source>
</evidence>
<proteinExistence type="inferred from homology"/>
<feature type="binding site" evidence="17">
    <location>
        <begin position="39"/>
        <end position="42"/>
    </location>
    <ligand>
        <name>8-oxo-dGTP</name>
        <dbReference type="ChEBI" id="CHEBI:77896"/>
    </ligand>
</feature>
<dbReference type="FunFam" id="3.90.79.10:FF:000014">
    <property type="entry name" value="8-oxo-dGTP diphosphatase MutT"/>
    <property type="match status" value="1"/>
</dbReference>
<evidence type="ECO:0000256" key="4">
    <source>
        <dbReference type="ARBA" id="ARBA00022705"/>
    </source>
</evidence>
<dbReference type="PANTHER" id="PTHR47707:SF1">
    <property type="entry name" value="NUDIX HYDROLASE FAMILY PROTEIN"/>
    <property type="match status" value="1"/>
</dbReference>
<dbReference type="NCBIfam" id="TIGR00586">
    <property type="entry name" value="mutt"/>
    <property type="match status" value="1"/>
</dbReference>
<dbReference type="GO" id="GO:0035539">
    <property type="term" value="F:8-oxo-7,8-dihydrodeoxyguanosine triphosphate pyrophosphatase activity"/>
    <property type="evidence" value="ECO:0007669"/>
    <property type="project" value="UniProtKB-EC"/>
</dbReference>
<dbReference type="PANTHER" id="PTHR47707">
    <property type="entry name" value="8-OXO-DGTP DIPHOSPHATASE"/>
    <property type="match status" value="1"/>
</dbReference>
<comment type="similarity">
    <text evidence="2">Belongs to the Nudix hydrolase family.</text>
</comment>
<dbReference type="PROSITE" id="PS00893">
    <property type="entry name" value="NUDIX_BOX"/>
    <property type="match status" value="1"/>
</dbReference>
<evidence type="ECO:0000256" key="17">
    <source>
        <dbReference type="PIRSR" id="PIRSR603561-1"/>
    </source>
</evidence>
<keyword evidence="7" id="KW-0378">Hydrolase</keyword>
<dbReference type="OrthoDB" id="9810648at2"/>
<keyword evidence="6" id="KW-0227">DNA damage</keyword>
<dbReference type="GO" id="GO:0044716">
    <property type="term" value="F:8-oxo-GDP phosphatase activity"/>
    <property type="evidence" value="ECO:0007669"/>
    <property type="project" value="TreeGrafter"/>
</dbReference>
<reference evidence="20 21" key="1">
    <citation type="submission" date="2016-10" db="EMBL/GenBank/DDBJ databases">
        <authorList>
            <person name="de Groot N.N."/>
        </authorList>
    </citation>
    <scope>NUCLEOTIDE SEQUENCE [LARGE SCALE GENOMIC DNA]</scope>
    <source>
        <strain evidence="20 21">CGMCC 1.6291</strain>
    </source>
</reference>
<comment type="catalytic activity">
    <reaction evidence="10">
        <text>8-oxo-dGTP + H2O = 8-oxo-dGMP + diphosphate + H(+)</text>
        <dbReference type="Rhea" id="RHEA:31575"/>
        <dbReference type="ChEBI" id="CHEBI:15377"/>
        <dbReference type="ChEBI" id="CHEBI:15378"/>
        <dbReference type="ChEBI" id="CHEBI:33019"/>
        <dbReference type="ChEBI" id="CHEBI:63224"/>
        <dbReference type="ChEBI" id="CHEBI:77896"/>
        <dbReference type="EC" id="3.6.1.55"/>
    </reaction>
</comment>
<protein>
    <recommendedName>
        <fullName evidence="13">8-oxo-dGTP diphosphatase</fullName>
        <ecNumber evidence="12">3.6.1.55</ecNumber>
    </recommendedName>
    <alternativeName>
        <fullName evidence="16">7,8-dihydro-8-oxoguanine-triphosphatase</fullName>
    </alternativeName>
    <alternativeName>
        <fullName evidence="15">Mutator protein MutT</fullName>
    </alternativeName>
    <alternativeName>
        <fullName evidence="14">dGTP pyrophosphohydrolase</fullName>
    </alternativeName>
</protein>
<dbReference type="Pfam" id="PF14815">
    <property type="entry name" value="NUDIX_4"/>
    <property type="match status" value="1"/>
</dbReference>
<evidence type="ECO:0000256" key="7">
    <source>
        <dbReference type="ARBA" id="ARBA00022801"/>
    </source>
</evidence>
<keyword evidence="8 18" id="KW-0460">Magnesium</keyword>
<sequence length="320" mass="34295">MSGADPEPIHVAVGVIRQPDGRVLIARRAEGSHQGGRWEYPGGKVEAGETIRDALTRELHEELGIRPLELRPLIRVPWRYADKSVLLDTWEVRRFAGTPSGREGQPLRWVPPPELARYRFPAANGPITTAAALPETYLITPDVPGGERHSAFVERLRRHMAGGAELVQLRLPGASATAWRRIAADAAQVAREQGARLLLNGDVALARELGTGVHLPAAMVRALGERPLAASSLVGASCHDARELDQAVALGADFAVLGPVRPTASHPDATPLGDAQFQALIADVPIPVYALGGLGPEDLPQLQGYRAQGIAAIRGLWREA</sequence>
<dbReference type="InterPro" id="IPR029119">
    <property type="entry name" value="MutY_C"/>
</dbReference>
<evidence type="ECO:0000256" key="3">
    <source>
        <dbReference type="ARBA" id="ARBA00022457"/>
    </source>
</evidence>
<dbReference type="EC" id="3.6.1.55" evidence="12"/>
<dbReference type="GO" id="GO:0009228">
    <property type="term" value="P:thiamine biosynthetic process"/>
    <property type="evidence" value="ECO:0007669"/>
    <property type="project" value="UniProtKB-KW"/>
</dbReference>
<evidence type="ECO:0000256" key="9">
    <source>
        <dbReference type="ARBA" id="ARBA00023204"/>
    </source>
</evidence>
<gene>
    <name evidence="20" type="ORF">SAMN04488052_102560</name>
</gene>
<dbReference type="SUPFAM" id="SSF55811">
    <property type="entry name" value="Nudix"/>
    <property type="match status" value="1"/>
</dbReference>
<organism evidence="20 21">
    <name type="scientific">Aquisalimonas asiatica</name>
    <dbReference type="NCBI Taxonomy" id="406100"/>
    <lineage>
        <taxon>Bacteria</taxon>
        <taxon>Pseudomonadati</taxon>
        <taxon>Pseudomonadota</taxon>
        <taxon>Gammaproteobacteria</taxon>
        <taxon>Chromatiales</taxon>
        <taxon>Ectothiorhodospiraceae</taxon>
        <taxon>Aquisalimonas</taxon>
    </lineage>
</organism>
<evidence type="ECO:0000256" key="8">
    <source>
        <dbReference type="ARBA" id="ARBA00022842"/>
    </source>
</evidence>
<feature type="binding site" evidence="18">
    <location>
        <position position="42"/>
    </location>
    <ligand>
        <name>Mg(2+)</name>
        <dbReference type="ChEBI" id="CHEBI:18420"/>
    </ligand>
</feature>
<dbReference type="InterPro" id="IPR047127">
    <property type="entry name" value="MutT-like"/>
</dbReference>
<keyword evidence="9" id="KW-0234">DNA repair</keyword>
<evidence type="ECO:0000256" key="5">
    <source>
        <dbReference type="ARBA" id="ARBA00022723"/>
    </source>
</evidence>
<dbReference type="GO" id="GO:0006281">
    <property type="term" value="P:DNA repair"/>
    <property type="evidence" value="ECO:0007669"/>
    <property type="project" value="UniProtKB-KW"/>
</dbReference>
<dbReference type="Proteomes" id="UP000199657">
    <property type="component" value="Unassembled WGS sequence"/>
</dbReference>
<dbReference type="STRING" id="406100.SAMN04488052_102560"/>
<dbReference type="RefSeq" id="WP_091641565.1">
    <property type="nucleotide sequence ID" value="NZ_FOEG01000002.1"/>
</dbReference>
<dbReference type="GO" id="GO:0006260">
    <property type="term" value="P:DNA replication"/>
    <property type="evidence" value="ECO:0007669"/>
    <property type="project" value="UniProtKB-KW"/>
</dbReference>
<evidence type="ECO:0000256" key="1">
    <source>
        <dbReference type="ARBA" id="ARBA00001946"/>
    </source>
</evidence>
<dbReference type="Gene3D" id="3.20.20.70">
    <property type="entry name" value="Aldolase class I"/>
    <property type="match status" value="1"/>
</dbReference>
<name>A0A1H8S7L8_9GAMM</name>
<dbReference type="CDD" id="cd03425">
    <property type="entry name" value="NUDIX_MutT_NudA_like"/>
    <property type="match status" value="1"/>
</dbReference>
<evidence type="ECO:0000313" key="21">
    <source>
        <dbReference type="Proteomes" id="UP000199657"/>
    </source>
</evidence>
<evidence type="ECO:0000256" key="16">
    <source>
        <dbReference type="ARBA" id="ARBA00042798"/>
    </source>
</evidence>
<dbReference type="NCBIfam" id="NF006530">
    <property type="entry name" value="PRK08999.1"/>
    <property type="match status" value="1"/>
</dbReference>
<comment type="cofactor">
    <cofactor evidence="1 18">
        <name>Mg(2+)</name>
        <dbReference type="ChEBI" id="CHEBI:18420"/>
    </cofactor>
</comment>
<dbReference type="InterPro" id="IPR000086">
    <property type="entry name" value="NUDIX_hydrolase_dom"/>
</dbReference>
<evidence type="ECO:0000256" key="12">
    <source>
        <dbReference type="ARBA" id="ARBA00038905"/>
    </source>
</evidence>
<comment type="catalytic activity">
    <reaction evidence="11">
        <text>8-oxo-GTP + H2O = 8-oxo-GMP + diphosphate + H(+)</text>
        <dbReference type="Rhea" id="RHEA:67616"/>
        <dbReference type="ChEBI" id="CHEBI:15377"/>
        <dbReference type="ChEBI" id="CHEBI:15378"/>
        <dbReference type="ChEBI" id="CHEBI:33019"/>
        <dbReference type="ChEBI" id="CHEBI:143553"/>
        <dbReference type="ChEBI" id="CHEBI:145694"/>
    </reaction>
</comment>
<dbReference type="CDD" id="cd00564">
    <property type="entry name" value="TMP_TenI"/>
    <property type="match status" value="1"/>
</dbReference>
<dbReference type="InterPro" id="IPR013785">
    <property type="entry name" value="Aldolase_TIM"/>
</dbReference>
<feature type="binding site" evidence="18">
    <location>
        <position position="62"/>
    </location>
    <ligand>
        <name>Mg(2+)</name>
        <dbReference type="ChEBI" id="CHEBI:18420"/>
    </ligand>
</feature>
<dbReference type="AlphaFoldDB" id="A0A1H8S7L8"/>